<sequence length="425" mass="48148">MNGGVNGLRSLSKTKQSARIIIVGAGSAGIAAATRLLSEGFRNVLLLEGESRVGGRVHTIPFADNVVDLGAQWCHGEQGNVVYETVKDLNLLETTEAHYETFKCVRSNKEVLTEDLADSLKNIAFASIPERQTELADYKGSLGDYISAKYWRELEKLPPVDKHIAQEFLENFHKFEASVEAADHLFEVSGQGHLEYWLCEGELLLNWRDKGYKSFLRLLMKSKPCQPDDLGILKGRVLCNKSITEINWRDGQQVMVRCWDGEILTADHVICTVSMGVLKERHQTMFVPALPEAKPRLLQGWIIGEHARHMETLTEQEVLEGLQWLFRKFLPIAVPEPVRLLRTQWHANPNFRGSYSFRTTQADEMRTGAWDLEAPLCEVDGKPRLQFAGEATHKHFYSTVHGAVETGWREAARLSDYYRARTARI</sequence>
<accession>A0A0M4EXA1</accession>
<gene>
    <name evidence="2" type="ORF">Dbus_chr3Lg53</name>
</gene>
<organism evidence="2 3">
    <name type="scientific">Drosophila busckii</name>
    <name type="common">Fruit fly</name>
    <dbReference type="NCBI Taxonomy" id="30019"/>
    <lineage>
        <taxon>Eukaryota</taxon>
        <taxon>Metazoa</taxon>
        <taxon>Ecdysozoa</taxon>
        <taxon>Arthropoda</taxon>
        <taxon>Hexapoda</taxon>
        <taxon>Insecta</taxon>
        <taxon>Pterygota</taxon>
        <taxon>Neoptera</taxon>
        <taxon>Endopterygota</taxon>
        <taxon>Diptera</taxon>
        <taxon>Brachycera</taxon>
        <taxon>Muscomorpha</taxon>
        <taxon>Ephydroidea</taxon>
        <taxon>Drosophilidae</taxon>
        <taxon>Drosophila</taxon>
    </lineage>
</organism>
<evidence type="ECO:0000313" key="3">
    <source>
        <dbReference type="Proteomes" id="UP000494163"/>
    </source>
</evidence>
<dbReference type="InterPro" id="IPR002937">
    <property type="entry name" value="Amino_oxidase"/>
</dbReference>
<dbReference type="PANTHER" id="PTHR10742">
    <property type="entry name" value="FLAVIN MONOAMINE OXIDASE"/>
    <property type="match status" value="1"/>
</dbReference>
<dbReference type="OrthoDB" id="5046242at2759"/>
<dbReference type="SUPFAM" id="SSF51905">
    <property type="entry name" value="FAD/NAD(P)-binding domain"/>
    <property type="match status" value="1"/>
</dbReference>
<dbReference type="STRING" id="30019.A0A0M4EXA1"/>
<dbReference type="SMR" id="A0A0M4EXA1"/>
<evidence type="ECO:0000313" key="2">
    <source>
        <dbReference type="EMBL" id="ALC42887.1"/>
    </source>
</evidence>
<dbReference type="PRINTS" id="PR00420">
    <property type="entry name" value="RNGMNOXGNASE"/>
</dbReference>
<dbReference type="GO" id="GO:0046592">
    <property type="term" value="F:polyamine oxidase activity"/>
    <property type="evidence" value="ECO:0007669"/>
    <property type="project" value="TreeGrafter"/>
</dbReference>
<dbReference type="Gene3D" id="3.50.50.60">
    <property type="entry name" value="FAD/NAD(P)-binding domain"/>
    <property type="match status" value="2"/>
</dbReference>
<dbReference type="InterPro" id="IPR036188">
    <property type="entry name" value="FAD/NAD-bd_sf"/>
</dbReference>
<keyword evidence="3" id="KW-1185">Reference proteome</keyword>
<dbReference type="AlphaFoldDB" id="A0A0M4EXA1"/>
<dbReference type="Pfam" id="PF01593">
    <property type="entry name" value="Amino_oxidase"/>
    <property type="match status" value="1"/>
</dbReference>
<feature type="domain" description="Amine oxidase" evidence="1">
    <location>
        <begin position="28"/>
        <end position="299"/>
    </location>
</feature>
<reference evidence="2 3" key="1">
    <citation type="submission" date="2015-08" db="EMBL/GenBank/DDBJ databases">
        <title>Ancestral chromatin configuration constrains chromatin evolution on differentiating sex chromosomes in Drosophila.</title>
        <authorList>
            <person name="Zhou Q."/>
            <person name="Bachtrog D."/>
        </authorList>
    </citation>
    <scope>NUCLEOTIDE SEQUENCE [LARGE SCALE GENOMIC DNA]</scope>
    <source>
        <tissue evidence="2">Whole larvae</tissue>
    </source>
</reference>
<evidence type="ECO:0000259" key="1">
    <source>
        <dbReference type="Pfam" id="PF01593"/>
    </source>
</evidence>
<name>A0A0M4EXA1_DROBS</name>
<dbReference type="InterPro" id="IPR050281">
    <property type="entry name" value="Flavin_monoamine_oxidase"/>
</dbReference>
<protein>
    <submittedName>
        <fullName evidence="2">CG5653</fullName>
    </submittedName>
</protein>
<dbReference type="EMBL" id="CP012525">
    <property type="protein sequence ID" value="ALC42887.1"/>
    <property type="molecule type" value="Genomic_DNA"/>
</dbReference>
<dbReference type="PANTHER" id="PTHR10742:SF398">
    <property type="entry name" value="AMINE OXIDASE DOMAIN-CONTAINING PROTEIN-RELATED"/>
    <property type="match status" value="1"/>
</dbReference>
<dbReference type="OMA" id="PEDWPGF"/>
<dbReference type="Gene3D" id="3.90.660.10">
    <property type="match status" value="1"/>
</dbReference>
<proteinExistence type="predicted"/>
<dbReference type="Proteomes" id="UP000494163">
    <property type="component" value="Chromosome 3L"/>
</dbReference>